<organism evidence="2 3">
    <name type="scientific">Aspergillus avenaceus</name>
    <dbReference type="NCBI Taxonomy" id="36643"/>
    <lineage>
        <taxon>Eukaryota</taxon>
        <taxon>Fungi</taxon>
        <taxon>Dikarya</taxon>
        <taxon>Ascomycota</taxon>
        <taxon>Pezizomycotina</taxon>
        <taxon>Eurotiomycetes</taxon>
        <taxon>Eurotiomycetidae</taxon>
        <taxon>Eurotiales</taxon>
        <taxon>Aspergillaceae</taxon>
        <taxon>Aspergillus</taxon>
        <taxon>Aspergillus subgen. Circumdati</taxon>
    </lineage>
</organism>
<dbReference type="OrthoDB" id="4367324at2759"/>
<dbReference type="AlphaFoldDB" id="A0A5N6TKK0"/>
<gene>
    <name evidence="2" type="ORF">BDV25DRAFT_143277</name>
</gene>
<dbReference type="Proteomes" id="UP000325780">
    <property type="component" value="Unassembled WGS sequence"/>
</dbReference>
<evidence type="ECO:0000313" key="2">
    <source>
        <dbReference type="EMBL" id="KAE8146873.1"/>
    </source>
</evidence>
<accession>A0A5N6TKK0</accession>
<feature type="region of interest" description="Disordered" evidence="1">
    <location>
        <begin position="312"/>
        <end position="340"/>
    </location>
</feature>
<reference evidence="2 3" key="1">
    <citation type="submission" date="2019-04" db="EMBL/GenBank/DDBJ databases">
        <title>Friends and foes A comparative genomics study of 23 Aspergillus species from section Flavi.</title>
        <authorList>
            <consortium name="DOE Joint Genome Institute"/>
            <person name="Kjaerbolling I."/>
            <person name="Vesth T."/>
            <person name="Frisvad J.C."/>
            <person name="Nybo J.L."/>
            <person name="Theobald S."/>
            <person name="Kildgaard S."/>
            <person name="Isbrandt T."/>
            <person name="Kuo A."/>
            <person name="Sato A."/>
            <person name="Lyhne E.K."/>
            <person name="Kogle M.E."/>
            <person name="Wiebenga A."/>
            <person name="Kun R.S."/>
            <person name="Lubbers R.J."/>
            <person name="Makela M.R."/>
            <person name="Barry K."/>
            <person name="Chovatia M."/>
            <person name="Clum A."/>
            <person name="Daum C."/>
            <person name="Haridas S."/>
            <person name="He G."/>
            <person name="LaButti K."/>
            <person name="Lipzen A."/>
            <person name="Mondo S."/>
            <person name="Riley R."/>
            <person name="Salamov A."/>
            <person name="Simmons B.A."/>
            <person name="Magnuson J.K."/>
            <person name="Henrissat B."/>
            <person name="Mortensen U.H."/>
            <person name="Larsen T.O."/>
            <person name="Devries R.P."/>
            <person name="Grigoriev I.V."/>
            <person name="Machida M."/>
            <person name="Baker S.E."/>
            <person name="Andersen M.R."/>
        </authorList>
    </citation>
    <scope>NUCLEOTIDE SEQUENCE [LARGE SCALE GENOMIC DNA]</scope>
    <source>
        <strain evidence="2 3">IBT 18842</strain>
    </source>
</reference>
<name>A0A5N6TKK0_ASPAV</name>
<sequence length="384" mass="43872">MAEPRVKHRTDLELLTLPNPTLNTHDPEQKKWTYNADWRPIENVAEWSDFSYQNLLHRYGTDLKHDISPFEPASVCEEAGWGEIFEEQCLHDLVMTSIILPVSYTLPNGLFMSSSTKMKEDDINPDFAAGDYKKRSANGRYHGLFFGDVKYKWQHEDAINLIQGCKHGYEDVEGKDIVRPFEQTQQYGIIQKSRYAAIIHERGLLAIRFRLSNPPEPKSARPQRNATKGKSHQRVISDTTVSEVTSNFSDLSFDKDTVLKKGVDIAELQISVIPWEGRDDGLTIKLALCFLALAANENSDLREEYTSLHPRPIVPIEGSPSEIGTSKEGSTTRKTKNKVKLQLSSDRKSYTCTEEGETWQVEDWEERGKYVLHLELMLQAQKPE</sequence>
<feature type="region of interest" description="Disordered" evidence="1">
    <location>
        <begin position="213"/>
        <end position="235"/>
    </location>
</feature>
<proteinExistence type="predicted"/>
<protein>
    <submittedName>
        <fullName evidence="2">Uncharacterized protein</fullName>
    </submittedName>
</protein>
<keyword evidence="3" id="KW-1185">Reference proteome</keyword>
<evidence type="ECO:0000256" key="1">
    <source>
        <dbReference type="SAM" id="MobiDB-lite"/>
    </source>
</evidence>
<evidence type="ECO:0000313" key="3">
    <source>
        <dbReference type="Proteomes" id="UP000325780"/>
    </source>
</evidence>
<dbReference type="EMBL" id="ML742238">
    <property type="protein sequence ID" value="KAE8146873.1"/>
    <property type="molecule type" value="Genomic_DNA"/>
</dbReference>